<dbReference type="Pfam" id="PF13531">
    <property type="entry name" value="SBP_bac_11"/>
    <property type="match status" value="1"/>
</dbReference>
<organism evidence="2 3">
    <name type="scientific">Virgisporangium ochraceum</name>
    <dbReference type="NCBI Taxonomy" id="65505"/>
    <lineage>
        <taxon>Bacteria</taxon>
        <taxon>Bacillati</taxon>
        <taxon>Actinomycetota</taxon>
        <taxon>Actinomycetes</taxon>
        <taxon>Micromonosporales</taxon>
        <taxon>Micromonosporaceae</taxon>
        <taxon>Virgisporangium</taxon>
    </lineage>
</organism>
<accession>A0A8J4A475</accession>
<dbReference type="InterPro" id="IPR002035">
    <property type="entry name" value="VWF_A"/>
</dbReference>
<comment type="caution">
    <text evidence="2">The sequence shown here is derived from an EMBL/GenBank/DDBJ whole genome shotgun (WGS) entry which is preliminary data.</text>
</comment>
<dbReference type="Proteomes" id="UP000635606">
    <property type="component" value="Unassembled WGS sequence"/>
</dbReference>
<dbReference type="AlphaFoldDB" id="A0A8J4A475"/>
<dbReference type="Gene3D" id="3.40.50.410">
    <property type="entry name" value="von Willebrand factor, type A domain"/>
    <property type="match status" value="1"/>
</dbReference>
<dbReference type="SMART" id="SM00327">
    <property type="entry name" value="VWA"/>
    <property type="match status" value="1"/>
</dbReference>
<dbReference type="InterPro" id="IPR036465">
    <property type="entry name" value="vWFA_dom_sf"/>
</dbReference>
<evidence type="ECO:0000313" key="3">
    <source>
        <dbReference type="Proteomes" id="UP000635606"/>
    </source>
</evidence>
<protein>
    <recommendedName>
        <fullName evidence="1">VWFA domain-containing protein</fullName>
    </recommendedName>
</protein>
<dbReference type="SUPFAM" id="SSF53300">
    <property type="entry name" value="vWA-like"/>
    <property type="match status" value="1"/>
</dbReference>
<dbReference type="RefSeq" id="WP_203934029.1">
    <property type="nucleotide sequence ID" value="NZ_BOPH01000132.1"/>
</dbReference>
<dbReference type="Pfam" id="PF13519">
    <property type="entry name" value="VWA_2"/>
    <property type="match status" value="1"/>
</dbReference>
<proteinExistence type="predicted"/>
<dbReference type="EMBL" id="BOPH01000132">
    <property type="protein sequence ID" value="GIJ74227.1"/>
    <property type="molecule type" value="Genomic_DNA"/>
</dbReference>
<sequence length="533" mass="54419">MGRHRLRRVMAAPLVATVAAIAVIAAVTAAAALYARHGTPVDTATSRCTATVRVVTAASFAPVIEYLKPALEAGDDCLSVTVDVVDGRAAPARAAQLGADLWIPDDASWTAAAGRLKLAAKGTLGSGTVLATSPIYMAADRATAARVQQAGGSWLALATLAGDPAGVTLAVRDPAGSGEGMVGAGAVGEGVWVAQGMDASSLALSRALPQVRTVAGAGPALPRQPGEVGLVAEYALLADPPTGLTYLPGTDRSAVLRYTFLPTEAALDNAAAVTRLLDALRGNRSDEALGAARLRRADTLPVAGAAVSPLPTLAAKPFDVLGAHHVDHVFATWYPADRRTSLLMVVDVSGSMANPTPGTGTPVIDLVRQGGRSLGTLLPDEARAGLWVFGEGHRELLAPAPLTEQHRAAWASAIGGLTVQKTGTNLFDTILAAYTAARDAYVPGMPNQVFVFTDGRNEGGAVPATAASALAAAMDPKRPVQLSIVAYGGVKEEAALEAVVKPVDGYVDTPETIDEVGAVFIHVAAGGLHEHEA</sequence>
<dbReference type="SUPFAM" id="SSF53850">
    <property type="entry name" value="Periplasmic binding protein-like II"/>
    <property type="match status" value="1"/>
</dbReference>
<evidence type="ECO:0000259" key="1">
    <source>
        <dbReference type="SMART" id="SM00327"/>
    </source>
</evidence>
<gene>
    <name evidence="2" type="ORF">Voc01_091440</name>
</gene>
<keyword evidence="3" id="KW-1185">Reference proteome</keyword>
<reference evidence="2" key="1">
    <citation type="submission" date="2021-01" db="EMBL/GenBank/DDBJ databases">
        <title>Whole genome shotgun sequence of Virgisporangium ochraceum NBRC 16418.</title>
        <authorList>
            <person name="Komaki H."/>
            <person name="Tamura T."/>
        </authorList>
    </citation>
    <scope>NUCLEOTIDE SEQUENCE</scope>
    <source>
        <strain evidence="2">NBRC 16418</strain>
    </source>
</reference>
<name>A0A8J4A475_9ACTN</name>
<evidence type="ECO:0000313" key="2">
    <source>
        <dbReference type="EMBL" id="GIJ74227.1"/>
    </source>
</evidence>
<feature type="domain" description="VWFA" evidence="1">
    <location>
        <begin position="339"/>
        <end position="521"/>
    </location>
</feature>